<dbReference type="SMART" id="SM00490">
    <property type="entry name" value="HELICc"/>
    <property type="match status" value="1"/>
</dbReference>
<dbReference type="PROSITE" id="PS51192">
    <property type="entry name" value="HELICASE_ATP_BIND_1"/>
    <property type="match status" value="1"/>
</dbReference>
<feature type="compositionally biased region" description="Basic residues" evidence="5">
    <location>
        <begin position="1033"/>
        <end position="1045"/>
    </location>
</feature>
<evidence type="ECO:0000256" key="4">
    <source>
        <dbReference type="ARBA" id="ARBA00022840"/>
    </source>
</evidence>
<dbReference type="InterPro" id="IPR001650">
    <property type="entry name" value="Helicase_C-like"/>
</dbReference>
<dbReference type="Pfam" id="PF00271">
    <property type="entry name" value="Helicase_C"/>
    <property type="match status" value="1"/>
</dbReference>
<keyword evidence="4" id="KW-0067">ATP-binding</keyword>
<dbReference type="PANTHER" id="PTHR44533">
    <property type="entry name" value="DEAD/H RNA HELICASE, PUTATIVE-RELATED"/>
    <property type="match status" value="1"/>
</dbReference>
<feature type="region of interest" description="Disordered" evidence="5">
    <location>
        <begin position="1028"/>
        <end position="1056"/>
    </location>
</feature>
<keyword evidence="2" id="KW-0378">Hydrolase</keyword>
<dbReference type="OrthoDB" id="2320933at2759"/>
<accession>A0A9N8V3C9</accession>
<feature type="region of interest" description="Disordered" evidence="5">
    <location>
        <begin position="587"/>
        <end position="613"/>
    </location>
</feature>
<dbReference type="Gene3D" id="3.40.50.300">
    <property type="entry name" value="P-loop containing nucleotide triphosphate hydrolases"/>
    <property type="match status" value="2"/>
</dbReference>
<comment type="caution">
    <text evidence="8">The sequence shown here is derived from an EMBL/GenBank/DDBJ whole genome shotgun (WGS) entry which is preliminary data.</text>
</comment>
<dbReference type="Proteomes" id="UP000789706">
    <property type="component" value="Unassembled WGS sequence"/>
</dbReference>
<dbReference type="Pfam" id="PF23002">
    <property type="entry name" value="PIN-like_DDX60"/>
    <property type="match status" value="1"/>
</dbReference>
<dbReference type="Pfam" id="PF00270">
    <property type="entry name" value="DEAD"/>
    <property type="match status" value="1"/>
</dbReference>
<dbReference type="InterPro" id="IPR011545">
    <property type="entry name" value="DEAD/DEAH_box_helicase_dom"/>
</dbReference>
<dbReference type="GO" id="GO:0005524">
    <property type="term" value="F:ATP binding"/>
    <property type="evidence" value="ECO:0007669"/>
    <property type="project" value="UniProtKB-KW"/>
</dbReference>
<dbReference type="EMBL" id="CAJVPK010000015">
    <property type="protein sequence ID" value="CAG8433434.1"/>
    <property type="molecule type" value="Genomic_DNA"/>
</dbReference>
<dbReference type="GO" id="GO:0016787">
    <property type="term" value="F:hydrolase activity"/>
    <property type="evidence" value="ECO:0007669"/>
    <property type="project" value="UniProtKB-KW"/>
</dbReference>
<gene>
    <name evidence="8" type="ORF">DEBURN_LOCUS456</name>
</gene>
<evidence type="ECO:0000313" key="9">
    <source>
        <dbReference type="Proteomes" id="UP000789706"/>
    </source>
</evidence>
<feature type="domain" description="Helicase C-terminal" evidence="7">
    <location>
        <begin position="1059"/>
        <end position="1228"/>
    </location>
</feature>
<dbReference type="InterPro" id="IPR027417">
    <property type="entry name" value="P-loop_NTPase"/>
</dbReference>
<dbReference type="InterPro" id="IPR052431">
    <property type="entry name" value="SKI2_subfamily_helicases"/>
</dbReference>
<protein>
    <submittedName>
        <fullName evidence="8">1777_t:CDS:1</fullName>
    </submittedName>
</protein>
<reference evidence="8" key="1">
    <citation type="submission" date="2021-06" db="EMBL/GenBank/DDBJ databases">
        <authorList>
            <person name="Kallberg Y."/>
            <person name="Tangrot J."/>
            <person name="Rosling A."/>
        </authorList>
    </citation>
    <scope>NUCLEOTIDE SEQUENCE</scope>
    <source>
        <strain evidence="8">AZ414A</strain>
    </source>
</reference>
<organism evidence="8 9">
    <name type="scientific">Diversispora eburnea</name>
    <dbReference type="NCBI Taxonomy" id="1213867"/>
    <lineage>
        <taxon>Eukaryota</taxon>
        <taxon>Fungi</taxon>
        <taxon>Fungi incertae sedis</taxon>
        <taxon>Mucoromycota</taxon>
        <taxon>Glomeromycotina</taxon>
        <taxon>Glomeromycetes</taxon>
        <taxon>Diversisporales</taxon>
        <taxon>Diversisporaceae</taxon>
        <taxon>Diversispora</taxon>
    </lineage>
</organism>
<sequence length="1553" mass="179966">MEDIKTYLNEWYNNIHDKNVDLVNEFGGSELFLIEGDCLLFDFLYDGERHLLDFNEPFVGGQFLALIFLIESFMDRLKQRGCKFHIVFFEAQKEIWNFDPKFRIAREIVFSHLKSYQNVTKIPFFNFDNWESSEFTEYLKERRPLFILLGDGTTENFNIDFDSDVQIPGEKSIRLASIIWKGLIFDTLHNDLSVALIQGMEFKDSHVKAFAFDRGNTVDLASLSKQDDIKSLCKNIIEKLNNNVDDDEKLKYILSDKDKDLLNSEENQKIWLNGGKRIALIIIPLIGLLRNNSNYWFLAKIFLLHVYLLDNIKLKSRTLSPISSESKNIGIRFLSDFFTYCSHALQFDTPLSYDSKLPLLPVNPKFFSDYLEDLQLELVDDESKINKGIYGSTVSTPFKYILPWLTSNRGDDEQRSVEYREKHATSYKTRGYQKYVSFMNRYVESLEGTQGFFKKAIQSKKEIQSEGDKGDKKQITQKISNRQKEIKEQILQDKSKKIHEESEEFLDKVIVNELPRHSTIEGKLTYLDSILSSEKNKLKHPLSIVRGQFLKLQILLEHWSKLCQRSELSQGWQKFAVNIYRQENESLSTVTNQENSKPKGGKVKKGTKKAKQTKLTNSVDAKMPSLEFEFEMPRSSSNLKLPEDITDSRFQMLYAGHLMDRNTQSVDDPRVEKFKPDMWQCKVLDVIDRDESALVSCPTSSGVLVYVAPSKALVNQVTAEIYGRFNKTYDKPGSTSWGIYTMDYCVNEEKCQILVTVPDILEILLLSPDKVKWVSRIRRIIFDEIHCIGEDRHGTVWEHLILLANVPILALSATVGNPDEFRNWIAKAQKPREMRLIRSTKRFSDLVQYAYVPQYPLGSISTVLPKECKNSLIPIHLFSALSSVIVAESGIPVDFKLTPDQCVQLWDMMNKVSNSDPDIQFLDPDVYFKEKGYIVKDDVDRYEVELKKKFVGWVRDQSKSAYAKEVISKLDTLKDRFVQLENSTKNDNLEAYSFEFLEKSIIHLLTELSAQDKLPVIIFHLDREGSAQEKQEKKKKNVRDPKKRPKNDDDKDEPPEDDSFVPIFDWEAQDPDFSFVNPRFRMETDKYEKMKQEIRAKLPEELYWLLDALDRGIGVHHAGVNKRYREAVEILLRRRHLTVVIATETLALGINMPARSVVFAGDFVSLNALQFRQMSGRSGRRNFDNIGHVIFFGIPQAKIKGLLTSAVPNLTGNFHLTNTLVLRCIMLLSQEEEAAKKSVSGLFGDSFFYLGKERLSGQIKYHLRYSIEYLTRENLIDFDCNPITLSGFVCNLYSTEPGNFALATLFKRGILHKICSMTENKEETLVLILAYLFNRIKLRNCNRNRKIYDKHDPRIYLDPLPEKVKSILDKHNERILEVYTEYIVSFAKQNYSKIGPDNVLPISKLEFPPKKDSQENSLLSKLDSLSIPFYARSPFIAMCSSLGDKFYDVYDLVNHIHSQIFLDSNSIPYIPILEKRINAYILNFYERGNRDILVSENRIESDDVWPLLREFQMALHTIVAILDKRNIASERSVLTIFESVKEHFDERFQKTWA</sequence>
<dbReference type="GO" id="GO:0003676">
    <property type="term" value="F:nucleic acid binding"/>
    <property type="evidence" value="ECO:0007669"/>
    <property type="project" value="InterPro"/>
</dbReference>
<evidence type="ECO:0000259" key="6">
    <source>
        <dbReference type="PROSITE" id="PS51192"/>
    </source>
</evidence>
<evidence type="ECO:0000256" key="2">
    <source>
        <dbReference type="ARBA" id="ARBA00022801"/>
    </source>
</evidence>
<dbReference type="GO" id="GO:0005737">
    <property type="term" value="C:cytoplasm"/>
    <property type="evidence" value="ECO:0007669"/>
    <property type="project" value="TreeGrafter"/>
</dbReference>
<dbReference type="PROSITE" id="PS51194">
    <property type="entry name" value="HELICASE_CTER"/>
    <property type="match status" value="1"/>
</dbReference>
<keyword evidence="9" id="KW-1185">Reference proteome</keyword>
<dbReference type="InterPro" id="IPR059032">
    <property type="entry name" value="WHD_DDX60"/>
</dbReference>
<feature type="domain" description="Helicase ATP-binding" evidence="6">
    <location>
        <begin position="705"/>
        <end position="833"/>
    </location>
</feature>
<evidence type="ECO:0000256" key="3">
    <source>
        <dbReference type="ARBA" id="ARBA00022806"/>
    </source>
</evidence>
<dbReference type="PANTHER" id="PTHR44533:SF4">
    <property type="entry name" value="DEAD_H RNA HELICASE, PUTATIVE-RELATED"/>
    <property type="match status" value="1"/>
</dbReference>
<evidence type="ECO:0000259" key="7">
    <source>
        <dbReference type="PROSITE" id="PS51194"/>
    </source>
</evidence>
<proteinExistence type="predicted"/>
<dbReference type="InterPro" id="IPR055124">
    <property type="entry name" value="PIN-like_DDX60"/>
</dbReference>
<keyword evidence="1" id="KW-0547">Nucleotide-binding</keyword>
<feature type="compositionally biased region" description="Basic residues" evidence="5">
    <location>
        <begin position="599"/>
        <end position="612"/>
    </location>
</feature>
<evidence type="ECO:0000256" key="5">
    <source>
        <dbReference type="SAM" id="MobiDB-lite"/>
    </source>
</evidence>
<evidence type="ECO:0000256" key="1">
    <source>
        <dbReference type="ARBA" id="ARBA00022741"/>
    </source>
</evidence>
<evidence type="ECO:0000313" key="8">
    <source>
        <dbReference type="EMBL" id="CAG8433434.1"/>
    </source>
</evidence>
<keyword evidence="3" id="KW-0347">Helicase</keyword>
<dbReference type="SMART" id="SM00487">
    <property type="entry name" value="DEXDc"/>
    <property type="match status" value="1"/>
</dbReference>
<dbReference type="SUPFAM" id="SSF52540">
    <property type="entry name" value="P-loop containing nucleoside triphosphate hydrolases"/>
    <property type="match status" value="1"/>
</dbReference>
<dbReference type="GO" id="GO:0004386">
    <property type="term" value="F:helicase activity"/>
    <property type="evidence" value="ECO:0007669"/>
    <property type="project" value="UniProtKB-KW"/>
</dbReference>
<dbReference type="Pfam" id="PF26076">
    <property type="entry name" value="WHD_DDX60"/>
    <property type="match status" value="1"/>
</dbReference>
<dbReference type="InterPro" id="IPR014001">
    <property type="entry name" value="Helicase_ATP-bd"/>
</dbReference>
<name>A0A9N8V3C9_9GLOM</name>